<dbReference type="Gene3D" id="3.30.70.920">
    <property type="match status" value="1"/>
</dbReference>
<dbReference type="Pfam" id="PF01037">
    <property type="entry name" value="AsnC_trans_reg"/>
    <property type="match status" value="1"/>
</dbReference>
<organism evidence="5 6">
    <name type="scientific">Marine Group III euryarchaeote</name>
    <dbReference type="NCBI Taxonomy" id="2173149"/>
    <lineage>
        <taxon>Archaea</taxon>
        <taxon>Methanobacteriati</taxon>
        <taxon>Thermoplasmatota</taxon>
        <taxon>Thermoplasmata</taxon>
        <taxon>Candidatus Thermoprofundales</taxon>
    </lineage>
</organism>
<keyword evidence="1" id="KW-0805">Transcription regulation</keyword>
<gene>
    <name evidence="5" type="ORF">EYQ70_01830</name>
</gene>
<evidence type="ECO:0000313" key="6">
    <source>
        <dbReference type="Proteomes" id="UP000585802"/>
    </source>
</evidence>
<evidence type="ECO:0000256" key="1">
    <source>
        <dbReference type="ARBA" id="ARBA00023015"/>
    </source>
</evidence>
<dbReference type="InterPro" id="IPR019888">
    <property type="entry name" value="Tscrpt_reg_AsnC-like"/>
</dbReference>
<evidence type="ECO:0000259" key="4">
    <source>
        <dbReference type="PROSITE" id="PS50956"/>
    </source>
</evidence>
<keyword evidence="2" id="KW-0238">DNA-binding</keyword>
<sequence length="158" mass="18035">MATYKIDNKDKHILELLQKDCRVTNVELAEKINLSPSSCLRRVQRLESSGIIQGYVMLLDQTKVGKPTTIFVEISLNNQTDASLDTFEKAVTECPEIMECYLMSGDSDYLLRLIVKDAQDYERVHRQHLSIFPNVSRIRSNFALRIVGKKTALEVSIN</sequence>
<reference evidence="6" key="1">
    <citation type="journal article" date="2019" name="bioRxiv">
        <title>Genome diversification in globally distributed novel marine Proteobacteria is linked to environmental adaptation.</title>
        <authorList>
            <person name="Zhou Z."/>
            <person name="Tran P.Q."/>
            <person name="Kieft K."/>
            <person name="Anantharaman K."/>
        </authorList>
    </citation>
    <scope>NUCLEOTIDE SEQUENCE [LARGE SCALE GENOMIC DNA]</scope>
</reference>
<dbReference type="SUPFAM" id="SSF46785">
    <property type="entry name" value="Winged helix' DNA-binding domain"/>
    <property type="match status" value="1"/>
</dbReference>
<dbReference type="FunFam" id="1.10.10.10:FF:000186">
    <property type="entry name" value="AsnC family transcriptional regulator"/>
    <property type="match status" value="1"/>
</dbReference>
<keyword evidence="3" id="KW-0804">Transcription</keyword>
<dbReference type="Proteomes" id="UP000585802">
    <property type="component" value="Unassembled WGS sequence"/>
</dbReference>
<dbReference type="InterPro" id="IPR011008">
    <property type="entry name" value="Dimeric_a/b-barrel"/>
</dbReference>
<dbReference type="CDD" id="cd00090">
    <property type="entry name" value="HTH_ARSR"/>
    <property type="match status" value="1"/>
</dbReference>
<dbReference type="PROSITE" id="PS50956">
    <property type="entry name" value="HTH_ASNC_2"/>
    <property type="match status" value="1"/>
</dbReference>
<evidence type="ECO:0000256" key="3">
    <source>
        <dbReference type="ARBA" id="ARBA00023163"/>
    </source>
</evidence>
<accession>A0A7J4GTL9</accession>
<dbReference type="GO" id="GO:0043200">
    <property type="term" value="P:response to amino acid"/>
    <property type="evidence" value="ECO:0007669"/>
    <property type="project" value="TreeGrafter"/>
</dbReference>
<name>A0A7J4GTL9_9ARCH</name>
<dbReference type="Pfam" id="PF13412">
    <property type="entry name" value="HTH_24"/>
    <property type="match status" value="1"/>
</dbReference>
<dbReference type="PANTHER" id="PTHR30154:SF34">
    <property type="entry name" value="TRANSCRIPTIONAL REGULATOR AZLB"/>
    <property type="match status" value="1"/>
</dbReference>
<evidence type="ECO:0000313" key="5">
    <source>
        <dbReference type="EMBL" id="HIF37144.1"/>
    </source>
</evidence>
<dbReference type="Gene3D" id="1.10.10.10">
    <property type="entry name" value="Winged helix-like DNA-binding domain superfamily/Winged helix DNA-binding domain"/>
    <property type="match status" value="1"/>
</dbReference>
<dbReference type="PANTHER" id="PTHR30154">
    <property type="entry name" value="LEUCINE-RESPONSIVE REGULATORY PROTEIN"/>
    <property type="match status" value="1"/>
</dbReference>
<evidence type="ECO:0000256" key="2">
    <source>
        <dbReference type="ARBA" id="ARBA00023125"/>
    </source>
</evidence>
<dbReference type="SUPFAM" id="SSF54909">
    <property type="entry name" value="Dimeric alpha+beta barrel"/>
    <property type="match status" value="1"/>
</dbReference>
<dbReference type="AlphaFoldDB" id="A0A7J4GTL9"/>
<dbReference type="InterPro" id="IPR036390">
    <property type="entry name" value="WH_DNA-bd_sf"/>
</dbReference>
<protein>
    <submittedName>
        <fullName evidence="5">Lrp/AsnC family transcriptional regulator</fullName>
    </submittedName>
</protein>
<dbReference type="InterPro" id="IPR019885">
    <property type="entry name" value="Tscrpt_reg_HTH_AsnC-type_CS"/>
</dbReference>
<dbReference type="GO" id="GO:0043565">
    <property type="term" value="F:sequence-specific DNA binding"/>
    <property type="evidence" value="ECO:0007669"/>
    <property type="project" value="InterPro"/>
</dbReference>
<proteinExistence type="predicted"/>
<dbReference type="InterPro" id="IPR011991">
    <property type="entry name" value="ArsR-like_HTH"/>
</dbReference>
<dbReference type="GO" id="GO:0005829">
    <property type="term" value="C:cytosol"/>
    <property type="evidence" value="ECO:0007669"/>
    <property type="project" value="TreeGrafter"/>
</dbReference>
<dbReference type="PRINTS" id="PR00033">
    <property type="entry name" value="HTHASNC"/>
</dbReference>
<dbReference type="EMBL" id="DUCX01000030">
    <property type="protein sequence ID" value="HIF37144.1"/>
    <property type="molecule type" value="Genomic_DNA"/>
</dbReference>
<dbReference type="InterPro" id="IPR036388">
    <property type="entry name" value="WH-like_DNA-bd_sf"/>
</dbReference>
<dbReference type="PROSITE" id="PS00519">
    <property type="entry name" value="HTH_ASNC_1"/>
    <property type="match status" value="1"/>
</dbReference>
<feature type="domain" description="HTH asnC-type" evidence="4">
    <location>
        <begin position="6"/>
        <end position="67"/>
    </location>
</feature>
<comment type="caution">
    <text evidence="5">The sequence shown here is derived from an EMBL/GenBank/DDBJ whole genome shotgun (WGS) entry which is preliminary data.</text>
</comment>
<dbReference type="InterPro" id="IPR000485">
    <property type="entry name" value="AsnC-type_HTH_dom"/>
</dbReference>
<dbReference type="InterPro" id="IPR019887">
    <property type="entry name" value="Tscrpt_reg_AsnC/Lrp_C"/>
</dbReference>
<dbReference type="SMART" id="SM00344">
    <property type="entry name" value="HTH_ASNC"/>
    <property type="match status" value="1"/>
</dbReference>